<feature type="transmembrane region" description="Helical" evidence="1">
    <location>
        <begin position="9"/>
        <end position="31"/>
    </location>
</feature>
<feature type="transmembrane region" description="Helical" evidence="1">
    <location>
        <begin position="91"/>
        <end position="108"/>
    </location>
</feature>
<keyword evidence="1" id="KW-1133">Transmembrane helix</keyword>
<evidence type="ECO:0000256" key="1">
    <source>
        <dbReference type="SAM" id="Phobius"/>
    </source>
</evidence>
<reference evidence="2 3" key="1">
    <citation type="submission" date="2015-11" db="EMBL/GenBank/DDBJ databases">
        <title>Genomic analysis of 38 Legionella species identifies large and diverse effector repertoires.</title>
        <authorList>
            <person name="Burstein D."/>
            <person name="Amaro F."/>
            <person name="Zusman T."/>
            <person name="Lifshitz Z."/>
            <person name="Cohen O."/>
            <person name="Gilbert J.A."/>
            <person name="Pupko T."/>
            <person name="Shuman H.A."/>
            <person name="Segal G."/>
        </authorList>
    </citation>
    <scope>NUCLEOTIDE SEQUENCE [LARGE SCALE GENOMIC DNA]</scope>
    <source>
        <strain evidence="2 3">ATCC 43878</strain>
    </source>
</reference>
<protein>
    <submittedName>
        <fullName evidence="2">Uncharacterized protein</fullName>
    </submittedName>
</protein>
<evidence type="ECO:0000313" key="2">
    <source>
        <dbReference type="EMBL" id="KTC81242.1"/>
    </source>
</evidence>
<proteinExistence type="predicted"/>
<dbReference type="AlphaFoldDB" id="A0A0W0SCR0"/>
<dbReference type="EMBL" id="LNXV01000029">
    <property type="protein sequence ID" value="KTC81242.1"/>
    <property type="molecule type" value="Genomic_DNA"/>
</dbReference>
<gene>
    <name evidence="2" type="ORF">Lbru_1762</name>
</gene>
<feature type="transmembrane region" description="Helical" evidence="1">
    <location>
        <begin position="51"/>
        <end position="70"/>
    </location>
</feature>
<dbReference type="OrthoDB" id="5652823at2"/>
<dbReference type="Proteomes" id="UP000054742">
    <property type="component" value="Unassembled WGS sequence"/>
</dbReference>
<dbReference type="STRING" id="29422.Lbru_1762"/>
<keyword evidence="3" id="KW-1185">Reference proteome</keyword>
<accession>A0A0W0SCR0</accession>
<sequence>MIKHYIRSFIIVLIQAILPIIGLLMIAPWIINTNILTRWQHTFANIQPLFLGLHGLLYLALILLWPKLVTRIQINNQLSSEQLKTALKVRWYLLAIFLFIDALMIWRML</sequence>
<dbReference type="PATRIC" id="fig|29422.6.peg.1876"/>
<name>A0A0W0SCR0_9GAMM</name>
<comment type="caution">
    <text evidence="2">The sequence shown here is derived from an EMBL/GenBank/DDBJ whole genome shotgun (WGS) entry which is preliminary data.</text>
</comment>
<keyword evidence="1" id="KW-0812">Transmembrane</keyword>
<dbReference type="RefSeq" id="WP_058441816.1">
    <property type="nucleotide sequence ID" value="NZ_CAAAHU010000002.1"/>
</dbReference>
<keyword evidence="1" id="KW-0472">Membrane</keyword>
<evidence type="ECO:0000313" key="3">
    <source>
        <dbReference type="Proteomes" id="UP000054742"/>
    </source>
</evidence>
<organism evidence="2 3">
    <name type="scientific">Legionella brunensis</name>
    <dbReference type="NCBI Taxonomy" id="29422"/>
    <lineage>
        <taxon>Bacteria</taxon>
        <taxon>Pseudomonadati</taxon>
        <taxon>Pseudomonadota</taxon>
        <taxon>Gammaproteobacteria</taxon>
        <taxon>Legionellales</taxon>
        <taxon>Legionellaceae</taxon>
        <taxon>Legionella</taxon>
    </lineage>
</organism>